<evidence type="ECO:0000313" key="3">
    <source>
        <dbReference type="EMBL" id="GMR52300.1"/>
    </source>
</evidence>
<feature type="non-terminal residue" evidence="3">
    <location>
        <position position="1"/>
    </location>
</feature>
<dbReference type="AlphaFoldDB" id="A0AAN5CXW6"/>
<evidence type="ECO:0000256" key="1">
    <source>
        <dbReference type="SAM" id="Coils"/>
    </source>
</evidence>
<dbReference type="Proteomes" id="UP001328107">
    <property type="component" value="Unassembled WGS sequence"/>
</dbReference>
<gene>
    <name evidence="3" type="ORF">PMAYCL1PPCAC_22495</name>
</gene>
<feature type="region of interest" description="Disordered" evidence="2">
    <location>
        <begin position="152"/>
        <end position="179"/>
    </location>
</feature>
<protein>
    <submittedName>
        <fullName evidence="3">Uncharacterized protein</fullName>
    </submittedName>
</protein>
<keyword evidence="1" id="KW-0175">Coiled coil</keyword>
<proteinExistence type="predicted"/>
<organism evidence="3 4">
    <name type="scientific">Pristionchus mayeri</name>
    <dbReference type="NCBI Taxonomy" id="1317129"/>
    <lineage>
        <taxon>Eukaryota</taxon>
        <taxon>Metazoa</taxon>
        <taxon>Ecdysozoa</taxon>
        <taxon>Nematoda</taxon>
        <taxon>Chromadorea</taxon>
        <taxon>Rhabditida</taxon>
        <taxon>Rhabditina</taxon>
        <taxon>Diplogasteromorpha</taxon>
        <taxon>Diplogasteroidea</taxon>
        <taxon>Neodiplogasteridae</taxon>
        <taxon>Pristionchus</taxon>
    </lineage>
</organism>
<name>A0AAN5CXW6_9BILA</name>
<sequence>QSPMDVSRLLDTRAREILCQAILRGEEPPSEVETRAARDDARKRALRAEAALEATMRRWEETSQQMDNHRAVLDPAKAAAARELNEQRAALRLQAAAVRQTLEDHSIDKEQLASRMDENDRLDADINRLLRVIEGVKEKENLFKGIGALQVAQPAGETTQPEEKNRVAESIESSDVEMA</sequence>
<comment type="caution">
    <text evidence="3">The sequence shown here is derived from an EMBL/GenBank/DDBJ whole genome shotgun (WGS) entry which is preliminary data.</text>
</comment>
<keyword evidence="4" id="KW-1185">Reference proteome</keyword>
<feature type="coiled-coil region" evidence="1">
    <location>
        <begin position="38"/>
        <end position="139"/>
    </location>
</feature>
<evidence type="ECO:0000313" key="4">
    <source>
        <dbReference type="Proteomes" id="UP001328107"/>
    </source>
</evidence>
<reference evidence="4" key="1">
    <citation type="submission" date="2022-10" db="EMBL/GenBank/DDBJ databases">
        <title>Genome assembly of Pristionchus species.</title>
        <authorList>
            <person name="Yoshida K."/>
            <person name="Sommer R.J."/>
        </authorList>
    </citation>
    <scope>NUCLEOTIDE SEQUENCE [LARGE SCALE GENOMIC DNA]</scope>
    <source>
        <strain evidence="4">RS5460</strain>
    </source>
</reference>
<evidence type="ECO:0000256" key="2">
    <source>
        <dbReference type="SAM" id="MobiDB-lite"/>
    </source>
</evidence>
<dbReference type="EMBL" id="BTRK01000005">
    <property type="protein sequence ID" value="GMR52300.1"/>
    <property type="molecule type" value="Genomic_DNA"/>
</dbReference>
<accession>A0AAN5CXW6</accession>